<keyword evidence="1" id="KW-0788">Thiol protease</keyword>
<dbReference type="InterPro" id="IPR038765">
    <property type="entry name" value="Papain-like_cys_pep_sf"/>
</dbReference>
<keyword evidence="3" id="KW-1185">Reference proteome</keyword>
<evidence type="ECO:0008006" key="4">
    <source>
        <dbReference type="Google" id="ProtNLM"/>
    </source>
</evidence>
<evidence type="ECO:0000313" key="2">
    <source>
        <dbReference type="EMBL" id="KAB0356521.1"/>
    </source>
</evidence>
<comment type="caution">
    <text evidence="2">The sequence shown here is derived from an EMBL/GenBank/DDBJ whole genome shotgun (WGS) entry which is preliminary data.</text>
</comment>
<accession>A0A5N3W4H2</accession>
<dbReference type="Gene3D" id="3.40.395.10">
    <property type="entry name" value="Adenoviral Proteinase, Chain A"/>
    <property type="match status" value="1"/>
</dbReference>
<dbReference type="AlphaFoldDB" id="A0A5N3W4H2"/>
<dbReference type="GO" id="GO:0019784">
    <property type="term" value="F:deNEDDylase activity"/>
    <property type="evidence" value="ECO:0007669"/>
    <property type="project" value="InterPro"/>
</dbReference>
<organism evidence="2 3">
    <name type="scientific">Muntiacus muntjak</name>
    <name type="common">Barking deer</name>
    <name type="synonym">Indian muntjac</name>
    <dbReference type="NCBI Taxonomy" id="9888"/>
    <lineage>
        <taxon>Eukaryota</taxon>
        <taxon>Metazoa</taxon>
        <taxon>Chordata</taxon>
        <taxon>Craniata</taxon>
        <taxon>Vertebrata</taxon>
        <taxon>Euteleostomi</taxon>
        <taxon>Mammalia</taxon>
        <taxon>Eutheria</taxon>
        <taxon>Laurasiatheria</taxon>
        <taxon>Artiodactyla</taxon>
        <taxon>Ruminantia</taxon>
        <taxon>Pecora</taxon>
        <taxon>Cervidae</taxon>
        <taxon>Muntiacinae</taxon>
        <taxon>Muntiacus</taxon>
    </lineage>
</organism>
<dbReference type="Proteomes" id="UP000326458">
    <property type="component" value="Unassembled WGS sequence"/>
</dbReference>
<protein>
    <recommendedName>
        <fullName evidence="4">Ubiquitin-like protease family profile domain-containing protein</fullName>
    </recommendedName>
</protein>
<dbReference type="SUPFAM" id="SSF54001">
    <property type="entry name" value="Cysteine proteinases"/>
    <property type="match status" value="1"/>
</dbReference>
<evidence type="ECO:0000256" key="1">
    <source>
        <dbReference type="ARBA" id="ARBA00022807"/>
    </source>
</evidence>
<evidence type="ECO:0000313" key="3">
    <source>
        <dbReference type="Proteomes" id="UP000326458"/>
    </source>
</evidence>
<gene>
    <name evidence="2" type="ORF">FD754_000677</name>
</gene>
<name>A0A5N3W4H2_MUNMU</name>
<dbReference type="EMBL" id="VCEA01000001">
    <property type="protein sequence ID" value="KAB0356521.1"/>
    <property type="molecule type" value="Genomic_DNA"/>
</dbReference>
<keyword evidence="1" id="KW-0378">Hydrolase</keyword>
<dbReference type="PANTHER" id="PTHR46468">
    <property type="entry name" value="SENTRIN-SPECIFIC PROTEASE 8"/>
    <property type="match status" value="1"/>
</dbReference>
<proteinExistence type="predicted"/>
<reference evidence="2 3" key="1">
    <citation type="submission" date="2019-06" db="EMBL/GenBank/DDBJ databases">
        <title>Discovery of a novel chromosome fission-fusion reversal in muntjac.</title>
        <authorList>
            <person name="Mudd A.B."/>
            <person name="Bredeson J.V."/>
            <person name="Baum R."/>
            <person name="Hockemeyer D."/>
            <person name="Rokhsar D.S."/>
        </authorList>
    </citation>
    <scope>NUCLEOTIDE SEQUENCE [LARGE SCALE GENOMIC DNA]</scope>
    <source>
        <strain evidence="2">UTSW_UCB_Mm</strain>
        <tissue evidence="2">Fibroblast cell line</tissue>
    </source>
</reference>
<sequence>MELLGGLVGVVRSEAASGISEQPWSIQDGASSLELHGQSSVAVICLILDPPSYQFQDRSDHVCFISPKVTQFIKCTGNPAGITMLPEPLDLSNKELLFLAINDNSNHTARGIHWSLLVYLQDKNGFFHYDSYGTKKLEALSGRKGNKLASVEEKVLNKTAITWDIHGM</sequence>
<dbReference type="GO" id="GO:0000338">
    <property type="term" value="P:protein deneddylation"/>
    <property type="evidence" value="ECO:0007669"/>
    <property type="project" value="TreeGrafter"/>
</dbReference>
<dbReference type="GO" id="GO:0008234">
    <property type="term" value="F:cysteine-type peptidase activity"/>
    <property type="evidence" value="ECO:0007669"/>
    <property type="project" value="UniProtKB-KW"/>
</dbReference>
<dbReference type="PANTHER" id="PTHR46468:SF1">
    <property type="entry name" value="SENTRIN-SPECIFIC PROTEASE 8"/>
    <property type="match status" value="1"/>
</dbReference>
<keyword evidence="1" id="KW-0645">Protease</keyword>
<dbReference type="InterPro" id="IPR044613">
    <property type="entry name" value="Nep1/2-like"/>
</dbReference>